<evidence type="ECO:0000256" key="1">
    <source>
        <dbReference type="SAM" id="SignalP"/>
    </source>
</evidence>
<accession>A0A3M8CN58</accession>
<protein>
    <recommendedName>
        <fullName evidence="4">DUF5590 domain-containing protein</fullName>
    </recommendedName>
</protein>
<evidence type="ECO:0000313" key="2">
    <source>
        <dbReference type="EMBL" id="RNB77170.1"/>
    </source>
</evidence>
<sequence length="171" mass="19634">MWNKVVVSVVFAFLFTVGCQSAEENSAPPITVEQAIKDSRMKANSLDEFKKTLHEQGLVAFQSDVNKLDDDTSFDYSLFRNDTYSYIHFEFSDESKEDQGLRIGFDREEAKNIRVIHSEGLTPEENGLQFHVSDGLDQKWVGIYFESKKQNGFPNGEVTLNYGSENWRSHF</sequence>
<reference evidence="2 3" key="1">
    <citation type="submission" date="2018-10" db="EMBL/GenBank/DDBJ databases">
        <title>Phylogenomics of Brevibacillus.</title>
        <authorList>
            <person name="Dunlap C."/>
        </authorList>
    </citation>
    <scope>NUCLEOTIDE SEQUENCE [LARGE SCALE GENOMIC DNA]</scope>
    <source>
        <strain evidence="2 3">JCM 15085</strain>
    </source>
</reference>
<dbReference type="AlphaFoldDB" id="A0A3M8CN58"/>
<evidence type="ECO:0000313" key="3">
    <source>
        <dbReference type="Proteomes" id="UP000281915"/>
    </source>
</evidence>
<feature type="chain" id="PRO_5018204349" description="DUF5590 domain-containing protein" evidence="1">
    <location>
        <begin position="23"/>
        <end position="171"/>
    </location>
</feature>
<organism evidence="2 3">
    <name type="scientific">Brevibacillus panacihumi</name>
    <dbReference type="NCBI Taxonomy" id="497735"/>
    <lineage>
        <taxon>Bacteria</taxon>
        <taxon>Bacillati</taxon>
        <taxon>Bacillota</taxon>
        <taxon>Bacilli</taxon>
        <taxon>Bacillales</taxon>
        <taxon>Paenibacillaceae</taxon>
        <taxon>Brevibacillus</taxon>
    </lineage>
</organism>
<feature type="signal peptide" evidence="1">
    <location>
        <begin position="1"/>
        <end position="22"/>
    </location>
</feature>
<comment type="caution">
    <text evidence="2">The sequence shown here is derived from an EMBL/GenBank/DDBJ whole genome shotgun (WGS) entry which is preliminary data.</text>
</comment>
<keyword evidence="1" id="KW-0732">Signal</keyword>
<evidence type="ECO:0008006" key="4">
    <source>
        <dbReference type="Google" id="ProtNLM"/>
    </source>
</evidence>
<proteinExistence type="predicted"/>
<gene>
    <name evidence="2" type="ORF">EDM58_16230</name>
</gene>
<dbReference type="Proteomes" id="UP000281915">
    <property type="component" value="Unassembled WGS sequence"/>
</dbReference>
<dbReference type="EMBL" id="RHHT01000032">
    <property type="protein sequence ID" value="RNB77170.1"/>
    <property type="molecule type" value="Genomic_DNA"/>
</dbReference>
<dbReference type="RefSeq" id="WP_122914272.1">
    <property type="nucleotide sequence ID" value="NZ_RHHT01000032.1"/>
</dbReference>
<dbReference type="PROSITE" id="PS51257">
    <property type="entry name" value="PROKAR_LIPOPROTEIN"/>
    <property type="match status" value="1"/>
</dbReference>
<name>A0A3M8CN58_9BACL</name>